<dbReference type="PANTHER" id="PTHR11328:SF24">
    <property type="entry name" value="MAJOR FACILITATOR SUPERFAMILY (MFS) PROFILE DOMAIN-CONTAINING PROTEIN"/>
    <property type="match status" value="1"/>
</dbReference>
<feature type="transmembrane region" description="Helical" evidence="2">
    <location>
        <begin position="345"/>
        <end position="362"/>
    </location>
</feature>
<feature type="transmembrane region" description="Helical" evidence="2">
    <location>
        <begin position="215"/>
        <end position="236"/>
    </location>
</feature>
<proteinExistence type="inferred from homology"/>
<feature type="transmembrane region" description="Helical" evidence="2">
    <location>
        <begin position="277"/>
        <end position="295"/>
    </location>
</feature>
<feature type="transmembrane region" description="Helical" evidence="2">
    <location>
        <begin position="170"/>
        <end position="189"/>
    </location>
</feature>
<feature type="transmembrane region" description="Helical" evidence="2">
    <location>
        <begin position="145"/>
        <end position="164"/>
    </location>
</feature>
<feature type="transmembrane region" description="Helical" evidence="2">
    <location>
        <begin position="75"/>
        <end position="95"/>
    </location>
</feature>
<evidence type="ECO:0000313" key="3">
    <source>
        <dbReference type="EMBL" id="MCB5199400.1"/>
    </source>
</evidence>
<sequence length="413" mass="43584">MNAWSQRLPAYALFAAIINAAGLPIYIYAPKYYADTYGVSLTALGALLAALRLVDVVQDPALGWVSERLDKGKRLAVTAGVLVLALAMLGLFAIAPPIAPLWWFGLTVTALFSAFSFLTINFYAQGVAKAGPGDDGHVRLAAWRESGGLLGICIAAIAPTALMGLVDAPFAVFAFWFAGLAVVAAVVMWPEWKGRTQAETTPIRTILSDGITRRLLLLALVNATPLAVSSTLFLFFVESRLQAPGWEGPLLVLFFLAAALSSPAWSAAARRWGAKRVLLVAMVLAVLSFGYTLTLGAGDTVAFAVVCVLSGASIGADLTLLPALFARRMARISPNGGQGFGLWSLVNKLTLAFAAAALLPLLEQAGFRSTGDSPDSALVLLTWLYAGVPCGLKLLAIALLARLSLEDPQRDPI</sequence>
<feature type="transmembrane region" description="Helical" evidence="2">
    <location>
        <begin position="36"/>
        <end position="54"/>
    </location>
</feature>
<dbReference type="Pfam" id="PF13347">
    <property type="entry name" value="MFS_2"/>
    <property type="match status" value="1"/>
</dbReference>
<dbReference type="EMBL" id="JAJATZ010000003">
    <property type="protein sequence ID" value="MCB5199400.1"/>
    <property type="molecule type" value="Genomic_DNA"/>
</dbReference>
<evidence type="ECO:0000256" key="1">
    <source>
        <dbReference type="ARBA" id="ARBA00009617"/>
    </source>
</evidence>
<protein>
    <submittedName>
        <fullName evidence="3">MFS transporter</fullName>
    </submittedName>
</protein>
<keyword evidence="2" id="KW-1133">Transmembrane helix</keyword>
<dbReference type="Proteomes" id="UP001138961">
    <property type="component" value="Unassembled WGS sequence"/>
</dbReference>
<reference evidence="3" key="1">
    <citation type="submission" date="2021-10" db="EMBL/GenBank/DDBJ databases">
        <title>Loktanella gaetbuli sp. nov., isolated from a tidal flat.</title>
        <authorList>
            <person name="Park S."/>
            <person name="Yoon J.-H."/>
        </authorList>
    </citation>
    <scope>NUCLEOTIDE SEQUENCE</scope>
    <source>
        <strain evidence="3">TSTF-M6</strain>
    </source>
</reference>
<keyword evidence="4" id="KW-1185">Reference proteome</keyword>
<dbReference type="RefSeq" id="WP_226748143.1">
    <property type="nucleotide sequence ID" value="NZ_JAJATZ010000003.1"/>
</dbReference>
<comment type="similarity">
    <text evidence="1">Belongs to the sodium:galactoside symporter (TC 2.A.2) family.</text>
</comment>
<gene>
    <name evidence="3" type="ORF">LGQ03_09110</name>
</gene>
<evidence type="ECO:0000313" key="4">
    <source>
        <dbReference type="Proteomes" id="UP001138961"/>
    </source>
</evidence>
<feature type="transmembrane region" description="Helical" evidence="2">
    <location>
        <begin position="12"/>
        <end position="30"/>
    </location>
</feature>
<feature type="transmembrane region" description="Helical" evidence="2">
    <location>
        <begin position="301"/>
        <end position="325"/>
    </location>
</feature>
<organism evidence="3 4">
    <name type="scientific">Loktanella gaetbuli</name>
    <dbReference type="NCBI Taxonomy" id="2881335"/>
    <lineage>
        <taxon>Bacteria</taxon>
        <taxon>Pseudomonadati</taxon>
        <taxon>Pseudomonadota</taxon>
        <taxon>Alphaproteobacteria</taxon>
        <taxon>Rhodobacterales</taxon>
        <taxon>Roseobacteraceae</taxon>
        <taxon>Loktanella</taxon>
    </lineage>
</organism>
<dbReference type="InterPro" id="IPR036259">
    <property type="entry name" value="MFS_trans_sf"/>
</dbReference>
<feature type="transmembrane region" description="Helical" evidence="2">
    <location>
        <begin position="248"/>
        <end position="265"/>
    </location>
</feature>
<dbReference type="SUPFAM" id="SSF103473">
    <property type="entry name" value="MFS general substrate transporter"/>
    <property type="match status" value="2"/>
</dbReference>
<keyword evidence="2" id="KW-0472">Membrane</keyword>
<dbReference type="Gene3D" id="1.20.1250.20">
    <property type="entry name" value="MFS general substrate transporter like domains"/>
    <property type="match status" value="2"/>
</dbReference>
<dbReference type="PANTHER" id="PTHR11328">
    <property type="entry name" value="MAJOR FACILITATOR SUPERFAMILY DOMAIN-CONTAINING PROTEIN"/>
    <property type="match status" value="1"/>
</dbReference>
<name>A0ABS8BUI9_9RHOB</name>
<feature type="transmembrane region" description="Helical" evidence="2">
    <location>
        <begin position="101"/>
        <end position="124"/>
    </location>
</feature>
<accession>A0ABS8BUI9</accession>
<dbReference type="InterPro" id="IPR039672">
    <property type="entry name" value="MFS_2"/>
</dbReference>
<feature type="transmembrane region" description="Helical" evidence="2">
    <location>
        <begin position="382"/>
        <end position="401"/>
    </location>
</feature>
<comment type="caution">
    <text evidence="3">The sequence shown here is derived from an EMBL/GenBank/DDBJ whole genome shotgun (WGS) entry which is preliminary data.</text>
</comment>
<evidence type="ECO:0000256" key="2">
    <source>
        <dbReference type="SAM" id="Phobius"/>
    </source>
</evidence>
<keyword evidence="2" id="KW-0812">Transmembrane</keyword>